<dbReference type="EMBL" id="RAWG01000105">
    <property type="protein sequence ID" value="RKH41512.1"/>
    <property type="molecule type" value="Genomic_DNA"/>
</dbReference>
<feature type="transmembrane region" description="Helical" evidence="1">
    <location>
        <begin position="116"/>
        <end position="145"/>
    </location>
</feature>
<feature type="transmembrane region" description="Helical" evidence="1">
    <location>
        <begin position="215"/>
        <end position="235"/>
    </location>
</feature>
<feature type="transmembrane region" description="Helical" evidence="1">
    <location>
        <begin position="86"/>
        <end position="110"/>
    </location>
</feature>
<dbReference type="Proteomes" id="UP000273405">
    <property type="component" value="Unassembled WGS sequence"/>
</dbReference>
<evidence type="ECO:0000313" key="2">
    <source>
        <dbReference type="EMBL" id="RKH41512.1"/>
    </source>
</evidence>
<dbReference type="RefSeq" id="WP_120626517.1">
    <property type="nucleotide sequence ID" value="NZ_RAWG01000105.1"/>
</dbReference>
<proteinExistence type="predicted"/>
<keyword evidence="3" id="KW-1185">Reference proteome</keyword>
<dbReference type="OrthoDB" id="5382335at2"/>
<evidence type="ECO:0008006" key="4">
    <source>
        <dbReference type="Google" id="ProtNLM"/>
    </source>
</evidence>
<keyword evidence="1" id="KW-0812">Transmembrane</keyword>
<keyword evidence="1" id="KW-1133">Transmembrane helix</keyword>
<dbReference type="AlphaFoldDB" id="A0A3A8NNE9"/>
<name>A0A3A8NNE9_9BACT</name>
<accession>A0A3A8NNE9</accession>
<feature type="transmembrane region" description="Helical" evidence="1">
    <location>
        <begin position="269"/>
        <end position="287"/>
    </location>
</feature>
<protein>
    <recommendedName>
        <fullName evidence="4">Glycerophosphoryl diester phosphodiesterase membrane domain-containing protein</fullName>
    </recommendedName>
</protein>
<reference evidence="3" key="1">
    <citation type="submission" date="2018-09" db="EMBL/GenBank/DDBJ databases">
        <authorList>
            <person name="Livingstone P.G."/>
            <person name="Whitworth D.E."/>
        </authorList>
    </citation>
    <scope>NUCLEOTIDE SEQUENCE [LARGE SCALE GENOMIC DNA]</scope>
    <source>
        <strain evidence="3">CA040B</strain>
    </source>
</reference>
<feature type="transmembrane region" description="Helical" evidence="1">
    <location>
        <begin position="166"/>
        <end position="195"/>
    </location>
</feature>
<evidence type="ECO:0000313" key="3">
    <source>
        <dbReference type="Proteomes" id="UP000273405"/>
    </source>
</evidence>
<evidence type="ECO:0000256" key="1">
    <source>
        <dbReference type="SAM" id="Phobius"/>
    </source>
</evidence>
<keyword evidence="1" id="KW-0472">Membrane</keyword>
<gene>
    <name evidence="2" type="ORF">D7X12_18085</name>
</gene>
<comment type="caution">
    <text evidence="2">The sequence shown here is derived from an EMBL/GenBank/DDBJ whole genome shotgun (WGS) entry which is preliminary data.</text>
</comment>
<sequence length="324" mass="34112">MSDMDFGRGAGATCALHPLRGATGTCARCGNFMCDTCSEGGTSARCPTCRERQGLTFPLHRDNWTVSALWDLCWAAFQREWGMLSLAVLITLGVSGGSQLLVNIGLGIGAAADSPVLIGVLGGAGFLAQLVVQGLVQLGLLRVCFDVLHGGRADLARLFSQMHKVIPYLLTLLLIFAIVVVPMILLGGLGFLVVLGTGLSADAARGEWLNALGPVLGVVALLSVVLLFPLFYVLLPLYFVQPELAYEEVPPSPVTVLRRCWELARGQRLAMVGVGLITALVMIGGLIACCVGLIPAMGLSQLLVAGMYLALRPRSDEGSDPLPG</sequence>
<organism evidence="2 3">
    <name type="scientific">Corallococcus sicarius</name>
    <dbReference type="NCBI Taxonomy" id="2316726"/>
    <lineage>
        <taxon>Bacteria</taxon>
        <taxon>Pseudomonadati</taxon>
        <taxon>Myxococcota</taxon>
        <taxon>Myxococcia</taxon>
        <taxon>Myxococcales</taxon>
        <taxon>Cystobacterineae</taxon>
        <taxon>Myxococcaceae</taxon>
        <taxon>Corallococcus</taxon>
    </lineage>
</organism>